<sequence length="121" mass="13961">MENREGKQRDQNFRRHGDCLSLWRVLTATSAAGNATFQRPCGWALGLSPHICLRQVRMLGGQLQPAPPASIQDTIQLITFFFYTNHSFAMYFIIFFNAHHHCMSYYASHNNSFSIHKIQEL</sequence>
<dbReference type="Proteomes" id="UP000244336">
    <property type="component" value="Chromosome 5"/>
</dbReference>
<proteinExistence type="predicted"/>
<gene>
    <name evidence="1" type="ORF">GQ55_5G341100</name>
</gene>
<accession>A0A2T7DM26</accession>
<dbReference type="Gramene" id="PUZ56629">
    <property type="protein sequence ID" value="PUZ56629"/>
    <property type="gene ID" value="GQ55_5G341100"/>
</dbReference>
<protein>
    <submittedName>
        <fullName evidence="1">Uncharacterized protein</fullName>
    </submittedName>
</protein>
<reference evidence="1 2" key="1">
    <citation type="submission" date="2018-04" db="EMBL/GenBank/DDBJ databases">
        <title>WGS assembly of Panicum hallii var. hallii HAL2.</title>
        <authorList>
            <person name="Lovell J."/>
            <person name="Jenkins J."/>
            <person name="Lowry D."/>
            <person name="Mamidi S."/>
            <person name="Sreedasyam A."/>
            <person name="Weng X."/>
            <person name="Barry K."/>
            <person name="Bonette J."/>
            <person name="Campitelli B."/>
            <person name="Daum C."/>
            <person name="Gordon S."/>
            <person name="Gould B."/>
            <person name="Lipzen A."/>
            <person name="MacQueen A."/>
            <person name="Palacio-Mejia J."/>
            <person name="Plott C."/>
            <person name="Shakirov E."/>
            <person name="Shu S."/>
            <person name="Yoshinaga Y."/>
            <person name="Zane M."/>
            <person name="Rokhsar D."/>
            <person name="Grimwood J."/>
            <person name="Schmutz J."/>
            <person name="Juenger T."/>
        </authorList>
    </citation>
    <scope>NUCLEOTIDE SEQUENCE [LARGE SCALE GENOMIC DNA]</scope>
    <source>
        <strain evidence="2">cv. HAL2</strain>
    </source>
</reference>
<dbReference type="AlphaFoldDB" id="A0A2T7DM26"/>
<keyword evidence="2" id="KW-1185">Reference proteome</keyword>
<evidence type="ECO:0000313" key="1">
    <source>
        <dbReference type="EMBL" id="PUZ56629.1"/>
    </source>
</evidence>
<evidence type="ECO:0000313" key="2">
    <source>
        <dbReference type="Proteomes" id="UP000244336"/>
    </source>
</evidence>
<organism evidence="1 2">
    <name type="scientific">Panicum hallii var. hallii</name>
    <dbReference type="NCBI Taxonomy" id="1504633"/>
    <lineage>
        <taxon>Eukaryota</taxon>
        <taxon>Viridiplantae</taxon>
        <taxon>Streptophyta</taxon>
        <taxon>Embryophyta</taxon>
        <taxon>Tracheophyta</taxon>
        <taxon>Spermatophyta</taxon>
        <taxon>Magnoliopsida</taxon>
        <taxon>Liliopsida</taxon>
        <taxon>Poales</taxon>
        <taxon>Poaceae</taxon>
        <taxon>PACMAD clade</taxon>
        <taxon>Panicoideae</taxon>
        <taxon>Panicodae</taxon>
        <taxon>Paniceae</taxon>
        <taxon>Panicinae</taxon>
        <taxon>Panicum</taxon>
        <taxon>Panicum sect. Panicum</taxon>
    </lineage>
</organism>
<dbReference type="EMBL" id="CM009753">
    <property type="protein sequence ID" value="PUZ56629.1"/>
    <property type="molecule type" value="Genomic_DNA"/>
</dbReference>
<name>A0A2T7DM26_9POAL</name>